<accession>A0ABT7DJ73</accession>
<reference evidence="3 4" key="1">
    <citation type="submission" date="2023-05" db="EMBL/GenBank/DDBJ databases">
        <title>Gordonibacter KGMB12511T sp. nov., isolated from faeces of healthy Korean.</title>
        <authorList>
            <person name="Kim H.S."/>
            <person name="Kim J.-S."/>
            <person name="Suh M.K."/>
            <person name="Eom M.K."/>
            <person name="Do H.E."/>
            <person name="Lee J.-S."/>
        </authorList>
    </citation>
    <scope>NUCLEOTIDE SEQUENCE [LARGE SCALE GENOMIC DNA]</scope>
    <source>
        <strain evidence="3 4">KGMB12511</strain>
    </source>
</reference>
<evidence type="ECO:0000313" key="4">
    <source>
        <dbReference type="Proteomes" id="UP001232750"/>
    </source>
</evidence>
<dbReference type="RefSeq" id="WP_283830912.1">
    <property type="nucleotide sequence ID" value="NZ_JASJEU010000004.1"/>
</dbReference>
<feature type="region of interest" description="Disordered" evidence="1">
    <location>
        <begin position="155"/>
        <end position="175"/>
    </location>
</feature>
<gene>
    <name evidence="3" type="ORF">QNJ86_02070</name>
</gene>
<feature type="signal peptide" evidence="2">
    <location>
        <begin position="1"/>
        <end position="29"/>
    </location>
</feature>
<organism evidence="3 4">
    <name type="scientific">Gordonibacter faecis</name>
    <dbReference type="NCBI Taxonomy" id="3047475"/>
    <lineage>
        <taxon>Bacteria</taxon>
        <taxon>Bacillati</taxon>
        <taxon>Actinomycetota</taxon>
        <taxon>Coriobacteriia</taxon>
        <taxon>Eggerthellales</taxon>
        <taxon>Eggerthellaceae</taxon>
        <taxon>Gordonibacter</taxon>
    </lineage>
</organism>
<dbReference type="EMBL" id="JASJEU010000004">
    <property type="protein sequence ID" value="MDJ1649575.1"/>
    <property type="molecule type" value="Genomic_DNA"/>
</dbReference>
<keyword evidence="4" id="KW-1185">Reference proteome</keyword>
<evidence type="ECO:0000256" key="1">
    <source>
        <dbReference type="SAM" id="MobiDB-lite"/>
    </source>
</evidence>
<proteinExistence type="predicted"/>
<protein>
    <recommendedName>
        <fullName evidence="5">Lipoprotein</fullName>
    </recommendedName>
</protein>
<evidence type="ECO:0000256" key="2">
    <source>
        <dbReference type="SAM" id="SignalP"/>
    </source>
</evidence>
<dbReference type="Proteomes" id="UP001232750">
    <property type="component" value="Unassembled WGS sequence"/>
</dbReference>
<comment type="caution">
    <text evidence="3">The sequence shown here is derived from an EMBL/GenBank/DDBJ whole genome shotgun (WGS) entry which is preliminary data.</text>
</comment>
<dbReference type="PROSITE" id="PS51257">
    <property type="entry name" value="PROKAR_LIPOPROTEIN"/>
    <property type="match status" value="1"/>
</dbReference>
<keyword evidence="2" id="KW-0732">Signal</keyword>
<evidence type="ECO:0008006" key="5">
    <source>
        <dbReference type="Google" id="ProtNLM"/>
    </source>
</evidence>
<name>A0ABT7DJ73_9ACTN</name>
<sequence>MPMKHRTFTKFICALCAGVLFVATLSGCAAQETAATKQQAENRHYMTQVNQTMEDLQSRLDGFADAVSRNDVVGMRTQADNAYKALDDLNKLEVPDQMKDIQKEYVDGTNELKDALNAYIELYTEIESATDAQPFDWSTYDSRIADIKKSYDEGIGKLQSGDNKANELNGKEDKK</sequence>
<evidence type="ECO:0000313" key="3">
    <source>
        <dbReference type="EMBL" id="MDJ1649575.1"/>
    </source>
</evidence>
<feature type="chain" id="PRO_5045250981" description="Lipoprotein" evidence="2">
    <location>
        <begin position="30"/>
        <end position="175"/>
    </location>
</feature>